<sequence>MRIKEGFRQTSILQFITRALLLMVLPAFLAFFMSWSTVVRSTGEGTVINLAGSLRKQVYLIVATHESPPAPPPASHPQLQTVINEFEHRLYHPTLLNNLPNQANDPIRAHYDHMETTWRTEIKKELSQLKKNHDGSLLPKAIHFVSLIDAYVEAIEARHETRLLWLGRIQWISLGIMVLVLIGTLRWLSQHVTQPLIAMVHTTSKIKSGDLNVRAPEDGAGEITLLGQAINHMVAELARGIGELESRVSEKTRALSQNQRSLELLYRIKQRLSDQEPDQNTFDQVLSDLGSVIELEHAAICITETEQAPLAFRFAVITNKPSKYCDQKACASCSQAANTPTQTTDYPVFQLSDGRKNYGIMPIQLKPSQKLADWQRQLLEAVARQIGTALANAKRKQALHRLALHEERSVIARELHDSLAQSLSYLKIQVMRLQTEFPEAARSDTAQAVLTELRQGLNDAYRQLRELLNTFRLQMHERGLTEALEQTVHEFAERAAHPVFLENHLMGVELSAHEEIHILQIVREALANIERHAHAQHAWVTLIWSEQTVLVTIRDDGLGINDHPEKKQHYGLSIMRDRANSLQGELSIARHFPNGTIVSLQFTPNSPVAEGYTS</sequence>
<dbReference type="PROSITE" id="PS50109">
    <property type="entry name" value="HIS_KIN"/>
    <property type="match status" value="1"/>
</dbReference>
<dbReference type="Gene3D" id="1.20.5.1930">
    <property type="match status" value="1"/>
</dbReference>
<evidence type="ECO:0000313" key="19">
    <source>
        <dbReference type="Proteomes" id="UP000282438"/>
    </source>
</evidence>
<dbReference type="SMART" id="SM00387">
    <property type="entry name" value="HATPase_c"/>
    <property type="match status" value="1"/>
</dbReference>
<dbReference type="GO" id="GO:0000155">
    <property type="term" value="F:phosphorelay sensor kinase activity"/>
    <property type="evidence" value="ECO:0007669"/>
    <property type="project" value="UniProtKB-UniRule"/>
</dbReference>
<comment type="subcellular location">
    <subcellularLocation>
        <location evidence="2">Cell inner membrane</location>
        <topology evidence="2">Multi-pass membrane protein</topology>
    </subcellularLocation>
</comment>
<feature type="domain" description="Histidine kinase" evidence="16">
    <location>
        <begin position="410"/>
        <end position="606"/>
    </location>
</feature>
<organism evidence="18 19">
    <name type="scientific">Iodobacter ciconiae</name>
    <dbReference type="NCBI Taxonomy" id="2496266"/>
    <lineage>
        <taxon>Bacteria</taxon>
        <taxon>Pseudomonadati</taxon>
        <taxon>Pseudomonadota</taxon>
        <taxon>Betaproteobacteria</taxon>
        <taxon>Neisseriales</taxon>
        <taxon>Chitinibacteraceae</taxon>
        <taxon>Iodobacter</taxon>
    </lineage>
</organism>
<dbReference type="InterPro" id="IPR005467">
    <property type="entry name" value="His_kinase_dom"/>
</dbReference>
<dbReference type="InterPro" id="IPR050482">
    <property type="entry name" value="Sensor_HK_TwoCompSys"/>
</dbReference>
<dbReference type="InterPro" id="IPR042295">
    <property type="entry name" value="NarX-like_N_sf"/>
</dbReference>
<evidence type="ECO:0000259" key="16">
    <source>
        <dbReference type="PROSITE" id="PS50109"/>
    </source>
</evidence>
<keyword evidence="4 14" id="KW-0997">Cell inner membrane</keyword>
<keyword evidence="7 15" id="KW-0812">Transmembrane</keyword>
<evidence type="ECO:0000256" key="2">
    <source>
        <dbReference type="ARBA" id="ARBA00004429"/>
    </source>
</evidence>
<evidence type="ECO:0000256" key="4">
    <source>
        <dbReference type="ARBA" id="ARBA00022519"/>
    </source>
</evidence>
<evidence type="ECO:0000259" key="17">
    <source>
        <dbReference type="PROSITE" id="PS50885"/>
    </source>
</evidence>
<dbReference type="Proteomes" id="UP000282438">
    <property type="component" value="Chromosome"/>
</dbReference>
<evidence type="ECO:0000256" key="8">
    <source>
        <dbReference type="ARBA" id="ARBA00022741"/>
    </source>
</evidence>
<evidence type="ECO:0000256" key="6">
    <source>
        <dbReference type="ARBA" id="ARBA00022679"/>
    </source>
</evidence>
<evidence type="ECO:0000256" key="14">
    <source>
        <dbReference type="PIRNR" id="PIRNR003167"/>
    </source>
</evidence>
<dbReference type="Pfam" id="PF00672">
    <property type="entry name" value="HAMP"/>
    <property type="match status" value="1"/>
</dbReference>
<keyword evidence="8 14" id="KW-0547">Nucleotide-binding</keyword>
<keyword evidence="3 14" id="KW-1003">Cell membrane</keyword>
<dbReference type="RefSeq" id="WP_125973196.1">
    <property type="nucleotide sequence ID" value="NZ_CP034433.1"/>
</dbReference>
<dbReference type="Pfam" id="PF07730">
    <property type="entry name" value="HisKA_3"/>
    <property type="match status" value="1"/>
</dbReference>
<accession>A0A3S8ZSK5</accession>
<dbReference type="Gene3D" id="1.20.120.960">
    <property type="entry name" value="Histidine kinase NarX, sensor domain"/>
    <property type="match status" value="1"/>
</dbReference>
<reference evidence="18 19" key="1">
    <citation type="submission" date="2018-12" db="EMBL/GenBank/DDBJ databases">
        <title>Complete genome sequence of Iodobacter sp. H11R3.</title>
        <authorList>
            <person name="Bae J.-W."/>
        </authorList>
    </citation>
    <scope>NUCLEOTIDE SEQUENCE [LARGE SCALE GENOMIC DNA]</scope>
    <source>
        <strain evidence="18 19">H11R3</strain>
    </source>
</reference>
<dbReference type="AlphaFoldDB" id="A0A3S8ZSK5"/>
<keyword evidence="6 14" id="KW-0808">Transferase</keyword>
<dbReference type="PROSITE" id="PS50885">
    <property type="entry name" value="HAMP"/>
    <property type="match status" value="1"/>
</dbReference>
<name>A0A3S8ZSK5_9NEIS</name>
<feature type="domain" description="HAMP" evidence="17">
    <location>
        <begin position="190"/>
        <end position="242"/>
    </location>
</feature>
<evidence type="ECO:0000313" key="18">
    <source>
        <dbReference type="EMBL" id="AZN36477.1"/>
    </source>
</evidence>
<evidence type="ECO:0000256" key="13">
    <source>
        <dbReference type="ARBA" id="ARBA00023136"/>
    </source>
</evidence>
<evidence type="ECO:0000256" key="15">
    <source>
        <dbReference type="SAM" id="Phobius"/>
    </source>
</evidence>
<evidence type="ECO:0000256" key="7">
    <source>
        <dbReference type="ARBA" id="ARBA00022692"/>
    </source>
</evidence>
<keyword evidence="19" id="KW-1185">Reference proteome</keyword>
<comment type="catalytic activity">
    <reaction evidence="1 14">
        <text>ATP + protein L-histidine = ADP + protein N-phospho-L-histidine.</text>
        <dbReference type="EC" id="2.7.13.3"/>
    </reaction>
</comment>
<evidence type="ECO:0000256" key="3">
    <source>
        <dbReference type="ARBA" id="ARBA00022475"/>
    </source>
</evidence>
<dbReference type="InterPro" id="IPR029095">
    <property type="entry name" value="NarX-like_N"/>
</dbReference>
<dbReference type="CDD" id="cd06225">
    <property type="entry name" value="HAMP"/>
    <property type="match status" value="1"/>
</dbReference>
<dbReference type="Pfam" id="PF13675">
    <property type="entry name" value="PilJ"/>
    <property type="match status" value="1"/>
</dbReference>
<dbReference type="InterPro" id="IPR016380">
    <property type="entry name" value="Sig_transdc_His_kin_NarX/NarQ"/>
</dbReference>
<dbReference type="Gene3D" id="6.10.340.10">
    <property type="match status" value="1"/>
</dbReference>
<dbReference type="InterPro" id="IPR003594">
    <property type="entry name" value="HATPase_dom"/>
</dbReference>
<dbReference type="SUPFAM" id="SSF55781">
    <property type="entry name" value="GAF domain-like"/>
    <property type="match status" value="1"/>
</dbReference>
<dbReference type="InterPro" id="IPR011712">
    <property type="entry name" value="Sig_transdc_His_kin_sub3_dim/P"/>
</dbReference>
<dbReference type="GO" id="GO:0005524">
    <property type="term" value="F:ATP binding"/>
    <property type="evidence" value="ECO:0007669"/>
    <property type="project" value="UniProtKB-UniRule"/>
</dbReference>
<dbReference type="SUPFAM" id="SSF158472">
    <property type="entry name" value="HAMP domain-like"/>
    <property type="match status" value="1"/>
</dbReference>
<protein>
    <recommendedName>
        <fullName evidence="14">Sensor protein</fullName>
        <ecNumber evidence="14">2.7.13.3</ecNumber>
    </recommendedName>
</protein>
<gene>
    <name evidence="18" type="ORF">EJO50_08205</name>
</gene>
<dbReference type="GO" id="GO:0046983">
    <property type="term" value="F:protein dimerization activity"/>
    <property type="evidence" value="ECO:0007669"/>
    <property type="project" value="UniProtKB-UniRule"/>
</dbReference>
<dbReference type="Pfam" id="PF02518">
    <property type="entry name" value="HATPase_c"/>
    <property type="match status" value="1"/>
</dbReference>
<evidence type="ECO:0000256" key="1">
    <source>
        <dbReference type="ARBA" id="ARBA00000085"/>
    </source>
</evidence>
<dbReference type="PANTHER" id="PTHR24421">
    <property type="entry name" value="NITRATE/NITRITE SENSOR PROTEIN NARX-RELATED"/>
    <property type="match status" value="1"/>
</dbReference>
<keyword evidence="5" id="KW-0597">Phosphoprotein</keyword>
<feature type="transmembrane region" description="Helical" evidence="15">
    <location>
        <begin position="12"/>
        <end position="35"/>
    </location>
</feature>
<dbReference type="GO" id="GO:0005886">
    <property type="term" value="C:plasma membrane"/>
    <property type="evidence" value="ECO:0007669"/>
    <property type="project" value="UniProtKB-SubCell"/>
</dbReference>
<dbReference type="PIRSF" id="PIRSF003167">
    <property type="entry name" value="STHK_NarX/NarQ"/>
    <property type="match status" value="1"/>
</dbReference>
<evidence type="ECO:0000256" key="12">
    <source>
        <dbReference type="ARBA" id="ARBA00023012"/>
    </source>
</evidence>
<keyword evidence="12 14" id="KW-0902">Two-component regulatory system</keyword>
<dbReference type="Gene3D" id="3.30.565.10">
    <property type="entry name" value="Histidine kinase-like ATPase, C-terminal domain"/>
    <property type="match status" value="1"/>
</dbReference>
<keyword evidence="9 14" id="KW-0418">Kinase</keyword>
<dbReference type="InterPro" id="IPR036890">
    <property type="entry name" value="HATPase_C_sf"/>
</dbReference>
<keyword evidence="11 15" id="KW-1133">Transmembrane helix</keyword>
<evidence type="ECO:0000256" key="11">
    <source>
        <dbReference type="ARBA" id="ARBA00022989"/>
    </source>
</evidence>
<dbReference type="InterPro" id="IPR003660">
    <property type="entry name" value="HAMP_dom"/>
</dbReference>
<dbReference type="SMART" id="SM00304">
    <property type="entry name" value="HAMP"/>
    <property type="match status" value="1"/>
</dbReference>
<evidence type="ECO:0000256" key="9">
    <source>
        <dbReference type="ARBA" id="ARBA00022777"/>
    </source>
</evidence>
<evidence type="ECO:0000256" key="5">
    <source>
        <dbReference type="ARBA" id="ARBA00022553"/>
    </source>
</evidence>
<dbReference type="EC" id="2.7.13.3" evidence="14"/>
<dbReference type="KEGG" id="iod:EJO50_08205"/>
<evidence type="ECO:0000256" key="10">
    <source>
        <dbReference type="ARBA" id="ARBA00022840"/>
    </source>
</evidence>
<dbReference type="PANTHER" id="PTHR24421:SF10">
    <property type="entry name" value="NITRATE_NITRITE SENSOR PROTEIN NARQ"/>
    <property type="match status" value="1"/>
</dbReference>
<keyword evidence="13 14" id="KW-0472">Membrane</keyword>
<dbReference type="SUPFAM" id="SSF55874">
    <property type="entry name" value="ATPase domain of HSP90 chaperone/DNA topoisomerase II/histidine kinase"/>
    <property type="match status" value="1"/>
</dbReference>
<dbReference type="CDD" id="cd16917">
    <property type="entry name" value="HATPase_UhpB-NarQ-NarX-like"/>
    <property type="match status" value="1"/>
</dbReference>
<proteinExistence type="predicted"/>
<dbReference type="OrthoDB" id="9811306at2"/>
<keyword evidence="10 14" id="KW-0067">ATP-binding</keyword>
<dbReference type="EMBL" id="CP034433">
    <property type="protein sequence ID" value="AZN36477.1"/>
    <property type="molecule type" value="Genomic_DNA"/>
</dbReference>